<sequence>MTFADGLVIEVLRARVRAGDGDRPALFDETASLTYRELASAVERRARELRADGVAEGSRLAVVARNDIPSVVVFAAANALGAAVLMLHERMSDAERRAAVSGFGADLVADPADGSGAPRPVEPGAGVDAVLRDGPALALTTSGTQGRPKIVQRRWAGSMANSHAYALALGLTPADRVITTSPLNHSYGLEAGVLAAFAVGAGHVIPPVPTAPARLTALVERAGCTVLQTVPALYRWYGQSGVPRLRDWKRCVSAGDALPAETADQWAREGAPLWNHYGATEIGQITAGPADPPGAVGEPVPGVAVRAESAGAAAPLLVRCPGPDPVQVIDGRAVPLTDTDGWVPMGDLGHVDDGGRVHLSGRRGSLVNIAGNKVDPAEVERAARPHPGVRDCAVVGVPGTDGVTRLYAFVEVQPGPTAFDPAALRRRLRRELGPAKVPAVIRPVAELPRTGTGKIRRWLLTEPADSPGSPSAGPFTAPSTSTEDDR</sequence>
<reference evidence="5" key="2">
    <citation type="journal article" date="1997" name="Eur. J. Biochem.">
        <title>The aminonucleoside antibiotic A201A is inactivated by a phosphotransferase activity from Streptomyces capreolus NRRL 3817, the producing organism. Isolation and molecular characterization of the relevant encoding gene and its DNA flanking regions.</title>
        <authorList>
            <person name="Barrasa M.I."/>
            <person name="Tercero J.A."/>
            <person name="Jimenez A."/>
        </authorList>
    </citation>
    <scope>NUCLEOTIDE SEQUENCE</scope>
    <source>
        <strain evidence="5">NRRL3817</strain>
    </source>
</reference>
<dbReference type="PANTHER" id="PTHR43352:SF1">
    <property type="entry name" value="ANTHRANILATE--COA LIGASE"/>
    <property type="match status" value="1"/>
</dbReference>
<reference evidence="5" key="1">
    <citation type="journal article" date="1995" name="Eur. J. Biochem.">
        <title>The ard1 gene from Streptomyces capreolus encodes a polypeptide of the ABC-transporters superfamily which confers resistance to the aminonucleoside antibiotic A201A.</title>
        <authorList>
            <person name="Barrasa M.I."/>
            <person name="Tercero J.A."/>
            <person name="Lacalle R.A."/>
            <person name="Jimenez A."/>
        </authorList>
    </citation>
    <scope>NUCLEOTIDE SEQUENCE</scope>
    <source>
        <strain evidence="5">NRRL3817</strain>
    </source>
</reference>
<evidence type="ECO:0000256" key="1">
    <source>
        <dbReference type="ARBA" id="ARBA00022598"/>
    </source>
</evidence>
<dbReference type="Pfam" id="PF13193">
    <property type="entry name" value="AMP-binding_C"/>
    <property type="match status" value="1"/>
</dbReference>
<name>Q83W17_STRMP</name>
<keyword evidence="1" id="KW-0436">Ligase</keyword>
<dbReference type="InterPro" id="IPR000873">
    <property type="entry name" value="AMP-dep_synth/lig_dom"/>
</dbReference>
<evidence type="ECO:0000256" key="2">
    <source>
        <dbReference type="SAM" id="MobiDB-lite"/>
    </source>
</evidence>
<dbReference type="Pfam" id="PF00501">
    <property type="entry name" value="AMP-binding"/>
    <property type="match status" value="2"/>
</dbReference>
<dbReference type="GO" id="GO:0016878">
    <property type="term" value="F:acid-thiol ligase activity"/>
    <property type="evidence" value="ECO:0007669"/>
    <property type="project" value="TreeGrafter"/>
</dbReference>
<reference evidence="5" key="3">
    <citation type="journal article" date="2002" name="Eur. J. Biochem.">
        <title>Identification of a set of genes involved in the biosynthesis of the aminonucleoside moiety of antibiotic A201A from Streptomyces capreolus.</title>
        <authorList>
            <person name="Saugar I."/>
            <person name="Sanz E."/>
            <person name="Rubio M.A."/>
            <person name="Espinosa J.C."/>
            <person name="Jimenez A."/>
        </authorList>
    </citation>
    <scope>NUCLEOTIDE SEQUENCE</scope>
    <source>
        <strain evidence="5">NRRL3817</strain>
    </source>
</reference>
<evidence type="ECO:0000259" key="3">
    <source>
        <dbReference type="Pfam" id="PF00501"/>
    </source>
</evidence>
<dbReference type="Gene3D" id="3.40.50.12780">
    <property type="entry name" value="N-terminal domain of ligase-like"/>
    <property type="match status" value="1"/>
</dbReference>
<feature type="compositionally biased region" description="Polar residues" evidence="2">
    <location>
        <begin position="477"/>
        <end position="486"/>
    </location>
</feature>
<gene>
    <name evidence="5" type="primary">ata18</name>
</gene>
<reference evidence="5" key="4">
    <citation type="submission" date="2002-03" db="EMBL/GenBank/DDBJ databases">
        <title>Cloning and heterologous expression of the antibiotic A201A biosynthetic gene cluster.</title>
        <authorList>
            <person name="Sanz E."/>
            <person name="Saugar I."/>
            <person name="Jimenez A."/>
        </authorList>
    </citation>
    <scope>NUCLEOTIDE SEQUENCE</scope>
    <source>
        <strain evidence="5">NRRL3817</strain>
    </source>
</reference>
<evidence type="ECO:0000259" key="4">
    <source>
        <dbReference type="Pfam" id="PF13193"/>
    </source>
</evidence>
<feature type="domain" description="AMP-dependent synthetase/ligase" evidence="3">
    <location>
        <begin position="18"/>
        <end position="108"/>
    </location>
</feature>
<dbReference type="GO" id="GO:0044550">
    <property type="term" value="P:secondary metabolite biosynthetic process"/>
    <property type="evidence" value="ECO:0007669"/>
    <property type="project" value="TreeGrafter"/>
</dbReference>
<evidence type="ECO:0000313" key="5">
    <source>
        <dbReference type="EMBL" id="CAD62194.1"/>
    </source>
</evidence>
<feature type="region of interest" description="Disordered" evidence="2">
    <location>
        <begin position="459"/>
        <end position="486"/>
    </location>
</feature>
<dbReference type="InterPro" id="IPR045851">
    <property type="entry name" value="AMP-bd_C_sf"/>
</dbReference>
<dbReference type="EMBL" id="X84374">
    <property type="protein sequence ID" value="CAD62194.1"/>
    <property type="molecule type" value="Genomic_DNA"/>
</dbReference>
<dbReference type="InterPro" id="IPR025110">
    <property type="entry name" value="AMP-bd_C"/>
</dbReference>
<protein>
    <submittedName>
        <fullName evidence="5">Ata18 protein</fullName>
    </submittedName>
</protein>
<feature type="domain" description="AMP-dependent synthetase/ligase" evidence="3">
    <location>
        <begin position="132"/>
        <end position="306"/>
    </location>
</feature>
<accession>Q83W17</accession>
<proteinExistence type="predicted"/>
<feature type="domain" description="AMP-binding enzyme C-terminal" evidence="4">
    <location>
        <begin position="378"/>
        <end position="454"/>
    </location>
</feature>
<organism evidence="5">
    <name type="scientific">Saccharothrix mutabilis subsp. capreolus</name>
    <name type="common">Streptomyces capreolus</name>
    <dbReference type="NCBI Taxonomy" id="66854"/>
    <lineage>
        <taxon>Bacteria</taxon>
        <taxon>Bacillati</taxon>
        <taxon>Actinomycetota</taxon>
        <taxon>Actinomycetes</taxon>
        <taxon>Pseudonocardiales</taxon>
        <taxon>Pseudonocardiaceae</taxon>
        <taxon>Saccharothrix</taxon>
    </lineage>
</organism>
<dbReference type="AlphaFoldDB" id="Q83W17"/>
<dbReference type="Gene3D" id="3.30.300.30">
    <property type="match status" value="1"/>
</dbReference>
<feature type="compositionally biased region" description="Low complexity" evidence="2">
    <location>
        <begin position="463"/>
        <end position="474"/>
    </location>
</feature>
<dbReference type="CDD" id="cd04433">
    <property type="entry name" value="AFD_class_I"/>
    <property type="match status" value="1"/>
</dbReference>
<dbReference type="SUPFAM" id="SSF56801">
    <property type="entry name" value="Acetyl-CoA synthetase-like"/>
    <property type="match status" value="1"/>
</dbReference>
<reference evidence="5" key="5">
    <citation type="submission" date="2003-01" db="EMBL/GenBank/DDBJ databases">
        <authorList>
            <person name="Saugar I."/>
        </authorList>
    </citation>
    <scope>NUCLEOTIDE SEQUENCE</scope>
    <source>
        <strain evidence="5">NRRL3817</strain>
    </source>
</reference>
<dbReference type="PANTHER" id="PTHR43352">
    <property type="entry name" value="ACETYL-COA SYNTHETASE"/>
    <property type="match status" value="1"/>
</dbReference>
<dbReference type="InterPro" id="IPR042099">
    <property type="entry name" value="ANL_N_sf"/>
</dbReference>